<organism evidence="1 2">
    <name type="scientific">Gopherus agassizii</name>
    <name type="common">Agassiz's desert tortoise</name>
    <dbReference type="NCBI Taxonomy" id="38772"/>
    <lineage>
        <taxon>Eukaryota</taxon>
        <taxon>Metazoa</taxon>
        <taxon>Chordata</taxon>
        <taxon>Craniata</taxon>
        <taxon>Vertebrata</taxon>
        <taxon>Euteleostomi</taxon>
        <taxon>Archelosauria</taxon>
        <taxon>Testudinata</taxon>
        <taxon>Testudines</taxon>
        <taxon>Cryptodira</taxon>
        <taxon>Durocryptodira</taxon>
        <taxon>Testudinoidea</taxon>
        <taxon>Testudinidae</taxon>
        <taxon>Gopherus</taxon>
    </lineage>
</organism>
<keyword evidence="2" id="KW-1185">Reference proteome</keyword>
<reference evidence="2" key="1">
    <citation type="journal article" date="2017" name="PLoS ONE">
        <title>The Agassiz's desert tortoise genome provides a resource for the conservation of a threatened species.</title>
        <authorList>
            <person name="Tollis M."/>
            <person name="DeNardo D.F."/>
            <person name="Cornelius J.A."/>
            <person name="Dolby G.A."/>
            <person name="Edwards T."/>
            <person name="Henen B.T."/>
            <person name="Karl A.E."/>
            <person name="Murphy R.W."/>
            <person name="Kusumi K."/>
        </authorList>
    </citation>
    <scope>NUCLEOTIDE SEQUENCE [LARGE SCALE GENOMIC DNA]</scope>
</reference>
<name>A0A452GG29_9SAUR</name>
<sequence length="33" mass="3671">MSKGILQVHPPICDCPGCRISSPVVRLLLKYVF</sequence>
<evidence type="ECO:0000313" key="2">
    <source>
        <dbReference type="Proteomes" id="UP000291020"/>
    </source>
</evidence>
<dbReference type="Ensembl" id="ENSGAGT00000000598.1">
    <property type="protein sequence ID" value="ENSGAGP00000000536.1"/>
    <property type="gene ID" value="ENSGAGG00000000445.1"/>
</dbReference>
<dbReference type="AlphaFoldDB" id="A0A452GG29"/>
<reference evidence="1" key="2">
    <citation type="submission" date="2025-08" db="UniProtKB">
        <authorList>
            <consortium name="Ensembl"/>
        </authorList>
    </citation>
    <scope>IDENTIFICATION</scope>
</reference>
<evidence type="ECO:0000313" key="1">
    <source>
        <dbReference type="Ensembl" id="ENSGAGP00000000536.1"/>
    </source>
</evidence>
<proteinExistence type="predicted"/>
<reference evidence="1" key="3">
    <citation type="submission" date="2025-09" db="UniProtKB">
        <authorList>
            <consortium name="Ensembl"/>
        </authorList>
    </citation>
    <scope>IDENTIFICATION</scope>
</reference>
<protein>
    <submittedName>
        <fullName evidence="1">Uncharacterized protein</fullName>
    </submittedName>
</protein>
<accession>A0A452GG29</accession>
<dbReference type="Proteomes" id="UP000291020">
    <property type="component" value="Unassembled WGS sequence"/>
</dbReference>